<proteinExistence type="inferred from homology"/>
<dbReference type="Pfam" id="PF08386">
    <property type="entry name" value="Abhydrolase_4"/>
    <property type="match status" value="1"/>
</dbReference>
<dbReference type="InterPro" id="IPR000073">
    <property type="entry name" value="AB_hydrolase_1"/>
</dbReference>
<feature type="domain" description="Peptidase S33 tripeptidyl aminopeptidase-like C-terminal" evidence="6">
    <location>
        <begin position="427"/>
        <end position="517"/>
    </location>
</feature>
<dbReference type="SUPFAM" id="SSF53474">
    <property type="entry name" value="alpha/beta-Hydrolases"/>
    <property type="match status" value="1"/>
</dbReference>
<keyword evidence="3 7" id="KW-0378">Hydrolase</keyword>
<keyword evidence="2 4" id="KW-0732">Signal</keyword>
<evidence type="ECO:0000313" key="8">
    <source>
        <dbReference type="Proteomes" id="UP000248795"/>
    </source>
</evidence>
<comment type="caution">
    <text evidence="7">The sequence shown here is derived from an EMBL/GenBank/DDBJ whole genome shotgun (WGS) entry which is preliminary data.</text>
</comment>
<dbReference type="AlphaFoldDB" id="A0A2W2B6E0"/>
<dbReference type="InterPro" id="IPR029058">
    <property type="entry name" value="AB_hydrolase_fold"/>
</dbReference>
<evidence type="ECO:0000256" key="1">
    <source>
        <dbReference type="ARBA" id="ARBA00010088"/>
    </source>
</evidence>
<evidence type="ECO:0000256" key="4">
    <source>
        <dbReference type="SAM" id="SignalP"/>
    </source>
</evidence>
<keyword evidence="8" id="KW-1185">Reference proteome</keyword>
<feature type="chain" id="PRO_5016076225" evidence="4">
    <location>
        <begin position="19"/>
        <end position="527"/>
    </location>
</feature>
<evidence type="ECO:0000256" key="2">
    <source>
        <dbReference type="ARBA" id="ARBA00022729"/>
    </source>
</evidence>
<sequence length="527" mass="55024">MGLGLMLTMIAGMAPAKADEAVPLLTWGACPPAAAGAASTAAFECAEAEVPMDYATPEAGRFTLAVIKHPARRPAERIGTLFWNPGGPSDAGTEYLPASIHGFPEEVRDRFDIISWDPRGMGGRSRPVIQCFDSAAAEAAFAETHFGSGIATTPEALAHEFEVRAAFNAACIARGGELLKHVSTADNARDLDLLRRALGEERISYYGTSYGTFLGATYINMFPSHVRATVLDGGVAPSAWMGNAGEDPALSTFVRLGSDFGAVATVDAFMRACGEASAKDCAFSAGSPAATRQKWAALLERARTGGIVHEGEAASDGAIVSYVMSSVYLVDPLPGFDRFPGYRAVAELLQALWTSDAKAAPAPDAEPGTQPAPSAAAAAETYVTSGGRQLAVICGESPNPESLAANVAQVEASFRRAGLSPWPFGAACRGWTARASAPYAGPWNVPLDKPVLVIANSFDPATAFGSSVRLAQELADARLLPVLGFGHTVLLNPNRCAQDVVSRYLVDLALPPTGTACREDRSPFSGG</sequence>
<feature type="signal peptide" evidence="4">
    <location>
        <begin position="1"/>
        <end position="18"/>
    </location>
</feature>
<evidence type="ECO:0000256" key="3">
    <source>
        <dbReference type="ARBA" id="ARBA00022801"/>
    </source>
</evidence>
<comment type="similarity">
    <text evidence="1">Belongs to the peptidase S33 family.</text>
</comment>
<dbReference type="PANTHER" id="PTHR43248">
    <property type="entry name" value="2-SUCCINYL-6-HYDROXY-2,4-CYCLOHEXADIENE-1-CARBOXYLATE SYNTHASE"/>
    <property type="match status" value="1"/>
</dbReference>
<evidence type="ECO:0000259" key="6">
    <source>
        <dbReference type="Pfam" id="PF08386"/>
    </source>
</evidence>
<organism evidence="7 8">
    <name type="scientific">Aestuariivirga litoralis</name>
    <dbReference type="NCBI Taxonomy" id="2650924"/>
    <lineage>
        <taxon>Bacteria</taxon>
        <taxon>Pseudomonadati</taxon>
        <taxon>Pseudomonadota</taxon>
        <taxon>Alphaproteobacteria</taxon>
        <taxon>Hyphomicrobiales</taxon>
        <taxon>Aestuariivirgaceae</taxon>
        <taxon>Aestuariivirga</taxon>
    </lineage>
</organism>
<evidence type="ECO:0000259" key="5">
    <source>
        <dbReference type="Pfam" id="PF00561"/>
    </source>
</evidence>
<dbReference type="Pfam" id="PF00561">
    <property type="entry name" value="Abhydrolase_1"/>
    <property type="match status" value="1"/>
</dbReference>
<reference evidence="8" key="1">
    <citation type="submission" date="2018-06" db="EMBL/GenBank/DDBJ databases">
        <title>Aestuariibacter litoralis strain KCTC 52945T.</title>
        <authorList>
            <person name="Li X."/>
            <person name="Salam N."/>
            <person name="Li J.-L."/>
            <person name="Chen Y.-M."/>
            <person name="Yang Z.-W."/>
            <person name="Zhang L.-Y."/>
            <person name="Han M.-X."/>
            <person name="Xiao M."/>
            <person name="Li W.-J."/>
        </authorList>
    </citation>
    <scope>NUCLEOTIDE SEQUENCE [LARGE SCALE GENOMIC DNA]</scope>
    <source>
        <strain evidence="8">KCTC 52945</strain>
    </source>
</reference>
<evidence type="ECO:0000313" key="7">
    <source>
        <dbReference type="EMBL" id="PZF75884.1"/>
    </source>
</evidence>
<dbReference type="InterPro" id="IPR051601">
    <property type="entry name" value="Serine_prot/Carboxylest_S33"/>
</dbReference>
<gene>
    <name evidence="7" type="ORF">DK847_16825</name>
</gene>
<name>A0A2W2B6E0_9HYPH</name>
<dbReference type="PANTHER" id="PTHR43248:SF29">
    <property type="entry name" value="TRIPEPTIDYL AMINOPEPTIDASE"/>
    <property type="match status" value="1"/>
</dbReference>
<dbReference type="GO" id="GO:0016787">
    <property type="term" value="F:hydrolase activity"/>
    <property type="evidence" value="ECO:0007669"/>
    <property type="project" value="UniProtKB-KW"/>
</dbReference>
<accession>A0A2W2B6E0</accession>
<dbReference type="EMBL" id="QKVK01000008">
    <property type="protein sequence ID" value="PZF75884.1"/>
    <property type="molecule type" value="Genomic_DNA"/>
</dbReference>
<dbReference type="Proteomes" id="UP000248795">
    <property type="component" value="Unassembled WGS sequence"/>
</dbReference>
<protein>
    <submittedName>
        <fullName evidence="7">Alpha/beta hydrolase</fullName>
    </submittedName>
</protein>
<dbReference type="InterPro" id="IPR013595">
    <property type="entry name" value="Pept_S33_TAP-like_C"/>
</dbReference>
<dbReference type="Gene3D" id="3.40.50.1820">
    <property type="entry name" value="alpha/beta hydrolase"/>
    <property type="match status" value="2"/>
</dbReference>
<feature type="domain" description="AB hydrolase-1" evidence="5">
    <location>
        <begin position="105"/>
        <end position="237"/>
    </location>
</feature>